<dbReference type="Pfam" id="PF01243">
    <property type="entry name" value="PNPOx_N"/>
    <property type="match status" value="1"/>
</dbReference>
<gene>
    <name evidence="2" type="ORF">D9X91_07840</name>
</gene>
<dbReference type="OrthoDB" id="5431160at2"/>
<dbReference type="EMBL" id="RCVZ01000004">
    <property type="protein sequence ID" value="RLQ96193.1"/>
    <property type="molecule type" value="Genomic_DNA"/>
</dbReference>
<dbReference type="InterPro" id="IPR012349">
    <property type="entry name" value="Split_barrel_FMN-bd"/>
</dbReference>
<dbReference type="RefSeq" id="WP_121680045.1">
    <property type="nucleotide sequence ID" value="NZ_RCVZ01000004.1"/>
</dbReference>
<dbReference type="SUPFAM" id="SSF50475">
    <property type="entry name" value="FMN-binding split barrel"/>
    <property type="match status" value="1"/>
</dbReference>
<proteinExistence type="predicted"/>
<evidence type="ECO:0000313" key="3">
    <source>
        <dbReference type="Proteomes" id="UP000276770"/>
    </source>
</evidence>
<keyword evidence="3" id="KW-1185">Reference proteome</keyword>
<protein>
    <submittedName>
        <fullName evidence="2">General stress protein</fullName>
    </submittedName>
</protein>
<evidence type="ECO:0000259" key="1">
    <source>
        <dbReference type="Pfam" id="PF01243"/>
    </source>
</evidence>
<dbReference type="AlphaFoldDB" id="A0A3L7JZJ0"/>
<evidence type="ECO:0000313" key="2">
    <source>
        <dbReference type="EMBL" id="RLQ96193.1"/>
    </source>
</evidence>
<name>A0A3L7JZJ0_9BACI</name>
<comment type="caution">
    <text evidence="2">The sequence shown here is derived from an EMBL/GenBank/DDBJ whole genome shotgun (WGS) entry which is preliminary data.</text>
</comment>
<dbReference type="PANTHER" id="PTHR34818:SF1">
    <property type="entry name" value="PROTEIN BLI-3"/>
    <property type="match status" value="1"/>
</dbReference>
<feature type="domain" description="Pyridoxamine 5'-phosphate oxidase N-terminal" evidence="1">
    <location>
        <begin position="6"/>
        <end position="125"/>
    </location>
</feature>
<sequence length="140" mass="16029">MNQQELKEKVLSVLKENKVGTLATVKNNKPHTRYMTFFNDELTLFTATSRETHKTDEIAENPNVHILIGYDGNGYGDTYLEIEGIADIKDDDATKQKLWNDHLEPWFNGPDDPNYIVLQIKPNNIVLMNDQKEGPQALKL</sequence>
<dbReference type="PANTHER" id="PTHR34818">
    <property type="entry name" value="PROTEIN BLI-3"/>
    <property type="match status" value="1"/>
</dbReference>
<dbReference type="Gene3D" id="2.30.110.10">
    <property type="entry name" value="Electron Transport, Fmn-binding Protein, Chain A"/>
    <property type="match status" value="1"/>
</dbReference>
<organism evidence="2 3">
    <name type="scientific">Falsibacillus albus</name>
    <dbReference type="NCBI Taxonomy" id="2478915"/>
    <lineage>
        <taxon>Bacteria</taxon>
        <taxon>Bacillati</taxon>
        <taxon>Bacillota</taxon>
        <taxon>Bacilli</taxon>
        <taxon>Bacillales</taxon>
        <taxon>Bacillaceae</taxon>
        <taxon>Falsibacillus</taxon>
    </lineage>
</organism>
<dbReference type="InterPro" id="IPR011576">
    <property type="entry name" value="Pyridox_Oxase_N"/>
</dbReference>
<accession>A0A3L7JZJ0</accession>
<dbReference type="Proteomes" id="UP000276770">
    <property type="component" value="Unassembled WGS sequence"/>
</dbReference>
<reference evidence="2 3" key="1">
    <citation type="submission" date="2018-10" db="EMBL/GenBank/DDBJ databases">
        <title>Falsibacillus sp. genome draft.</title>
        <authorList>
            <person name="Shi S."/>
        </authorList>
    </citation>
    <scope>NUCLEOTIDE SEQUENCE [LARGE SCALE GENOMIC DNA]</scope>
    <source>
        <strain evidence="2 3">GY 10110</strain>
    </source>
</reference>
<dbReference type="InterPro" id="IPR052917">
    <property type="entry name" value="Stress-Dev_Protein"/>
</dbReference>